<dbReference type="InterPro" id="IPR044862">
    <property type="entry name" value="Pro_4_hyd_alph_FE2OG_OXY"/>
</dbReference>
<evidence type="ECO:0000256" key="2">
    <source>
        <dbReference type="ARBA" id="ARBA00022964"/>
    </source>
</evidence>
<feature type="domain" description="Prolyl 4-hydroxylase alpha subunit" evidence="4">
    <location>
        <begin position="8"/>
        <end position="176"/>
    </location>
</feature>
<dbReference type="Pfam" id="PF13640">
    <property type="entry name" value="2OG-FeII_Oxy_3"/>
    <property type="match status" value="1"/>
</dbReference>
<evidence type="ECO:0000256" key="3">
    <source>
        <dbReference type="ARBA" id="ARBA00023002"/>
    </source>
</evidence>
<dbReference type="PANTHER" id="PTHR14049:SF9">
    <property type="entry name" value="PROCOLLAGEN-PROLINE 3-DIOXYGENASE"/>
    <property type="match status" value="1"/>
</dbReference>
<protein>
    <submittedName>
        <fullName evidence="5">Oxoglutarate/iron-dependent dioxygenase</fullName>
    </submittedName>
</protein>
<sequence>MEEIVHTSTIAEYKNYLTKKDCEFLIDYWNSLNSWQTTCFYGAEIAIPKGNHTPEAGRFLAQLNDRLLKDAEKFYNRELRKLSFGIQKWEKGAFAKPHSDNSDEDGNPNAWQENKLVTMLYLNNDYEGGHLFFPDHGIDIRPEECSMITFNSGAENIHGVSLIDSGTRYTMLASFDYADSVYPPEFYEQRDKEKLIEDKRKIELEEGWKKGIL</sequence>
<dbReference type="InterPro" id="IPR006620">
    <property type="entry name" value="Pro_4_hyd_alph"/>
</dbReference>
<evidence type="ECO:0000313" key="5">
    <source>
        <dbReference type="EMBL" id="CAB5218202.1"/>
    </source>
</evidence>
<dbReference type="GO" id="GO:0051213">
    <property type="term" value="F:dioxygenase activity"/>
    <property type="evidence" value="ECO:0007669"/>
    <property type="project" value="UniProtKB-KW"/>
</dbReference>
<dbReference type="GO" id="GO:0032963">
    <property type="term" value="P:collagen metabolic process"/>
    <property type="evidence" value="ECO:0007669"/>
    <property type="project" value="InterPro"/>
</dbReference>
<gene>
    <name evidence="5" type="ORF">UFOVP204_84</name>
</gene>
<dbReference type="GO" id="GO:0031418">
    <property type="term" value="F:L-ascorbic acid binding"/>
    <property type="evidence" value="ECO:0007669"/>
    <property type="project" value="InterPro"/>
</dbReference>
<proteinExistence type="predicted"/>
<dbReference type="SMART" id="SM00702">
    <property type="entry name" value="P4Hc"/>
    <property type="match status" value="1"/>
</dbReference>
<dbReference type="EMBL" id="LR798257">
    <property type="protein sequence ID" value="CAB5218202.1"/>
    <property type="molecule type" value="Genomic_DNA"/>
</dbReference>
<dbReference type="PANTHER" id="PTHR14049">
    <property type="entry name" value="LEPRECAN 1"/>
    <property type="match status" value="1"/>
</dbReference>
<organism evidence="5">
    <name type="scientific">uncultured Caudovirales phage</name>
    <dbReference type="NCBI Taxonomy" id="2100421"/>
    <lineage>
        <taxon>Viruses</taxon>
        <taxon>Duplodnaviria</taxon>
        <taxon>Heunggongvirae</taxon>
        <taxon>Uroviricota</taxon>
        <taxon>Caudoviricetes</taxon>
        <taxon>Peduoviridae</taxon>
        <taxon>Maltschvirus</taxon>
        <taxon>Maltschvirus maltsch</taxon>
    </lineage>
</organism>
<keyword evidence="2 5" id="KW-0223">Dioxygenase</keyword>
<evidence type="ECO:0000259" key="4">
    <source>
        <dbReference type="SMART" id="SM00702"/>
    </source>
</evidence>
<name>A0A6J7WNC6_9CAUD</name>
<dbReference type="InterPro" id="IPR039575">
    <property type="entry name" value="P3H"/>
</dbReference>
<dbReference type="GO" id="GO:0005506">
    <property type="term" value="F:iron ion binding"/>
    <property type="evidence" value="ECO:0007669"/>
    <property type="project" value="InterPro"/>
</dbReference>
<dbReference type="GO" id="GO:0016705">
    <property type="term" value="F:oxidoreductase activity, acting on paired donors, with incorporation or reduction of molecular oxygen"/>
    <property type="evidence" value="ECO:0007669"/>
    <property type="project" value="InterPro"/>
</dbReference>
<comment type="cofactor">
    <cofactor evidence="1">
        <name>L-ascorbate</name>
        <dbReference type="ChEBI" id="CHEBI:38290"/>
    </cofactor>
</comment>
<accession>A0A6J7WNC6</accession>
<evidence type="ECO:0000256" key="1">
    <source>
        <dbReference type="ARBA" id="ARBA00001961"/>
    </source>
</evidence>
<keyword evidence="3" id="KW-0560">Oxidoreductase</keyword>
<reference evidence="5" key="1">
    <citation type="submission" date="2020-05" db="EMBL/GenBank/DDBJ databases">
        <authorList>
            <person name="Chiriac C."/>
            <person name="Salcher M."/>
            <person name="Ghai R."/>
            <person name="Kavagutti S V."/>
        </authorList>
    </citation>
    <scope>NUCLEOTIDE SEQUENCE</scope>
</reference>
<dbReference type="Gene3D" id="2.60.120.620">
    <property type="entry name" value="q2cbj1_9rhob like domain"/>
    <property type="match status" value="1"/>
</dbReference>